<dbReference type="Gene3D" id="1.10.260.40">
    <property type="entry name" value="lambda repressor-like DNA-binding domains"/>
    <property type="match status" value="1"/>
</dbReference>
<protein>
    <submittedName>
        <fullName evidence="2">Helix-turn-helix protein</fullName>
    </submittedName>
</protein>
<dbReference type="OrthoDB" id="4419620at2"/>
<dbReference type="Proteomes" id="UP000271227">
    <property type="component" value="Unassembled WGS sequence"/>
</dbReference>
<dbReference type="GO" id="GO:0003677">
    <property type="term" value="F:DNA binding"/>
    <property type="evidence" value="ECO:0007669"/>
    <property type="project" value="InterPro"/>
</dbReference>
<dbReference type="InterPro" id="IPR010982">
    <property type="entry name" value="Lambda_DNA-bd_dom_sf"/>
</dbReference>
<evidence type="ECO:0000313" key="3">
    <source>
        <dbReference type="Proteomes" id="UP000271227"/>
    </source>
</evidence>
<dbReference type="InterPro" id="IPR001387">
    <property type="entry name" value="Cro/C1-type_HTH"/>
</dbReference>
<proteinExistence type="predicted"/>
<dbReference type="SUPFAM" id="SSF47413">
    <property type="entry name" value="lambda repressor-like DNA-binding domains"/>
    <property type="match status" value="1"/>
</dbReference>
<dbReference type="PROSITE" id="PS50943">
    <property type="entry name" value="HTH_CROC1"/>
    <property type="match status" value="1"/>
</dbReference>
<dbReference type="EMBL" id="REFR01000011">
    <property type="protein sequence ID" value="RMB07903.1"/>
    <property type="molecule type" value="Genomic_DNA"/>
</dbReference>
<dbReference type="AlphaFoldDB" id="A0A3M0CW65"/>
<name>A0A3M0CW65_9PROT</name>
<evidence type="ECO:0000259" key="1">
    <source>
        <dbReference type="PROSITE" id="PS50943"/>
    </source>
</evidence>
<feature type="domain" description="HTH cro/C1-type" evidence="1">
    <location>
        <begin position="8"/>
        <end position="61"/>
    </location>
</feature>
<reference evidence="2 3" key="1">
    <citation type="submission" date="2018-10" db="EMBL/GenBank/DDBJ databases">
        <title>Genomic Encyclopedia of Archaeal and Bacterial Type Strains, Phase II (KMG-II): from individual species to whole genera.</title>
        <authorList>
            <person name="Goeker M."/>
        </authorList>
    </citation>
    <scope>NUCLEOTIDE SEQUENCE [LARGE SCALE GENOMIC DNA]</scope>
    <source>
        <strain evidence="2 3">DSM 25217</strain>
    </source>
</reference>
<sequence>MITPAQCRAARGLLKWSQKDLARESEISDVTIRHFEIEKTTPQKGTLVVLRQTFEAAGVEFIPANGGGDGVRLKHPGTNT</sequence>
<comment type="caution">
    <text evidence="2">The sequence shown here is derived from an EMBL/GenBank/DDBJ whole genome shotgun (WGS) entry which is preliminary data.</text>
</comment>
<dbReference type="Pfam" id="PF01381">
    <property type="entry name" value="HTH_3"/>
    <property type="match status" value="1"/>
</dbReference>
<gene>
    <name evidence="2" type="ORF">BXY39_1997</name>
</gene>
<dbReference type="CDD" id="cd00093">
    <property type="entry name" value="HTH_XRE"/>
    <property type="match status" value="1"/>
</dbReference>
<organism evidence="2 3">
    <name type="scientific">Eilatimonas milleporae</name>
    <dbReference type="NCBI Taxonomy" id="911205"/>
    <lineage>
        <taxon>Bacteria</taxon>
        <taxon>Pseudomonadati</taxon>
        <taxon>Pseudomonadota</taxon>
        <taxon>Alphaproteobacteria</taxon>
        <taxon>Kordiimonadales</taxon>
        <taxon>Kordiimonadaceae</taxon>
        <taxon>Eilatimonas</taxon>
    </lineage>
</organism>
<accession>A0A3M0CW65</accession>
<dbReference type="InParanoid" id="A0A3M0CW65"/>
<evidence type="ECO:0000313" key="2">
    <source>
        <dbReference type="EMBL" id="RMB07903.1"/>
    </source>
</evidence>
<dbReference type="RefSeq" id="WP_121938674.1">
    <property type="nucleotide sequence ID" value="NZ_REFR01000011.1"/>
</dbReference>
<keyword evidence="3" id="KW-1185">Reference proteome</keyword>